<reference evidence="3" key="1">
    <citation type="submission" date="2020-02" db="EMBL/GenBank/DDBJ databases">
        <authorList>
            <person name="Meier V. D."/>
        </authorList>
    </citation>
    <scope>NUCLEOTIDE SEQUENCE</scope>
    <source>
        <strain evidence="3">AVDCRST_MAG93</strain>
    </source>
</reference>
<gene>
    <name evidence="3" type="ORF">AVDCRST_MAG93-1839</name>
</gene>
<evidence type="ECO:0000256" key="1">
    <source>
        <dbReference type="ARBA" id="ARBA00022741"/>
    </source>
</evidence>
<dbReference type="NCBIfam" id="TIGR01007">
    <property type="entry name" value="eps_fam"/>
    <property type="match status" value="1"/>
</dbReference>
<name>A0A6J4IIB4_9CHLR</name>
<keyword evidence="1" id="KW-0547">Nucleotide-binding</keyword>
<evidence type="ECO:0000313" key="3">
    <source>
        <dbReference type="EMBL" id="CAA9252900.1"/>
    </source>
</evidence>
<dbReference type="InterPro" id="IPR033756">
    <property type="entry name" value="YlxH/NBP35"/>
</dbReference>
<dbReference type="SUPFAM" id="SSF52540">
    <property type="entry name" value="P-loop containing nucleoside triphosphate hydrolases"/>
    <property type="match status" value="1"/>
</dbReference>
<sequence length="235" mass="25238">MARFWSRSQAQKDKVDALSEQLVTVLDPAAVASEAYRSLRTTLLYAVANTPPTAILITSPGLMDGKSTTCANLAVVLAQAGKETLVIDGDLHKPSLHKIFGVPNVNGMVNVLSGEYDLSEMCTEPFPGLKILSTGPIPPNPTELLISGRLAPLIGQARQLFDYVLIDSPPTELVSDPMIIATQADAVMLVLNSEETSKASMHRAVHDLEAVGANVVGTVINKAPKTETRHYDFNY</sequence>
<dbReference type="PANTHER" id="PTHR32309">
    <property type="entry name" value="TYROSINE-PROTEIN KINASE"/>
    <property type="match status" value="1"/>
</dbReference>
<evidence type="ECO:0008006" key="4">
    <source>
        <dbReference type="Google" id="ProtNLM"/>
    </source>
</evidence>
<dbReference type="GO" id="GO:0004713">
    <property type="term" value="F:protein tyrosine kinase activity"/>
    <property type="evidence" value="ECO:0007669"/>
    <property type="project" value="TreeGrafter"/>
</dbReference>
<dbReference type="InterPro" id="IPR050445">
    <property type="entry name" value="Bact_polysacc_biosynth/exp"/>
</dbReference>
<dbReference type="AlphaFoldDB" id="A0A6J4IIB4"/>
<keyword evidence="2" id="KW-0067">ATP-binding</keyword>
<dbReference type="EMBL" id="CADCTR010000624">
    <property type="protein sequence ID" value="CAA9252900.1"/>
    <property type="molecule type" value="Genomic_DNA"/>
</dbReference>
<dbReference type="PANTHER" id="PTHR32309:SF13">
    <property type="entry name" value="FERRIC ENTEROBACTIN TRANSPORT PROTEIN FEPE"/>
    <property type="match status" value="1"/>
</dbReference>
<proteinExistence type="predicted"/>
<dbReference type="CDD" id="cd05387">
    <property type="entry name" value="BY-kinase"/>
    <property type="match status" value="1"/>
</dbReference>
<dbReference type="Pfam" id="PF10609">
    <property type="entry name" value="ParA"/>
    <property type="match status" value="1"/>
</dbReference>
<organism evidence="3">
    <name type="scientific">uncultured Chloroflexia bacterium</name>
    <dbReference type="NCBI Taxonomy" id="1672391"/>
    <lineage>
        <taxon>Bacteria</taxon>
        <taxon>Bacillati</taxon>
        <taxon>Chloroflexota</taxon>
        <taxon>Chloroflexia</taxon>
        <taxon>environmental samples</taxon>
    </lineage>
</organism>
<accession>A0A6J4IIB4</accession>
<evidence type="ECO:0000256" key="2">
    <source>
        <dbReference type="ARBA" id="ARBA00022840"/>
    </source>
</evidence>
<dbReference type="InterPro" id="IPR005702">
    <property type="entry name" value="Wzc-like_C"/>
</dbReference>
<dbReference type="InterPro" id="IPR027417">
    <property type="entry name" value="P-loop_NTPase"/>
</dbReference>
<dbReference type="GO" id="GO:0005524">
    <property type="term" value="F:ATP binding"/>
    <property type="evidence" value="ECO:0007669"/>
    <property type="project" value="UniProtKB-KW"/>
</dbReference>
<protein>
    <recommendedName>
        <fullName evidence="4">Non-specific protein-tyrosine kinase</fullName>
    </recommendedName>
</protein>
<dbReference type="GO" id="GO:0005886">
    <property type="term" value="C:plasma membrane"/>
    <property type="evidence" value="ECO:0007669"/>
    <property type="project" value="TreeGrafter"/>
</dbReference>
<dbReference type="Gene3D" id="3.40.50.300">
    <property type="entry name" value="P-loop containing nucleotide triphosphate hydrolases"/>
    <property type="match status" value="1"/>
</dbReference>